<dbReference type="EMBL" id="VYKK01000005">
    <property type="protein sequence ID" value="KAA9006331.1"/>
    <property type="molecule type" value="Genomic_DNA"/>
</dbReference>
<name>A0A5J5GE29_9BACL</name>
<dbReference type="RefSeq" id="WP_150457162.1">
    <property type="nucleotide sequence ID" value="NZ_VYKK01000005.1"/>
</dbReference>
<accession>A0A5J5GE29</accession>
<organism evidence="1 2">
    <name type="scientific">Paenibacillus spiritus</name>
    <dbReference type="NCBI Taxonomy" id="2496557"/>
    <lineage>
        <taxon>Bacteria</taxon>
        <taxon>Bacillati</taxon>
        <taxon>Bacillota</taxon>
        <taxon>Bacilli</taxon>
        <taxon>Bacillales</taxon>
        <taxon>Paenibacillaceae</taxon>
        <taxon>Paenibacillus</taxon>
    </lineage>
</organism>
<protein>
    <submittedName>
        <fullName evidence="1">Uncharacterized protein</fullName>
    </submittedName>
</protein>
<dbReference type="OrthoDB" id="1074132at2"/>
<comment type="caution">
    <text evidence="1">The sequence shown here is derived from an EMBL/GenBank/DDBJ whole genome shotgun (WGS) entry which is preliminary data.</text>
</comment>
<dbReference type="Proteomes" id="UP000367750">
    <property type="component" value="Unassembled WGS sequence"/>
</dbReference>
<evidence type="ECO:0000313" key="2">
    <source>
        <dbReference type="Proteomes" id="UP000367750"/>
    </source>
</evidence>
<reference evidence="1 2" key="1">
    <citation type="submission" date="2019-09" db="EMBL/GenBank/DDBJ databases">
        <title>Bacillus ochoae sp. nov., Paenibacillus whitsoniae sp. nov., Paenibacillus spiritus sp. nov. Isolated from the Mars Exploration Rover during spacecraft assembly.</title>
        <authorList>
            <person name="Seuylemezian A."/>
            <person name="Vaishampayan P."/>
        </authorList>
    </citation>
    <scope>NUCLEOTIDE SEQUENCE [LARGE SCALE GENOMIC DNA]</scope>
    <source>
        <strain evidence="1 2">MER_111</strain>
    </source>
</reference>
<keyword evidence="2" id="KW-1185">Reference proteome</keyword>
<evidence type="ECO:0000313" key="1">
    <source>
        <dbReference type="EMBL" id="KAA9006331.1"/>
    </source>
</evidence>
<gene>
    <name evidence="1" type="ORF">F4V43_05050</name>
</gene>
<sequence>MYTYVENNPLVYFDPTGHYKDSDNSELRSILAPLTQAYNVARNAGNKQAMIDAEKMADAIRVQYYICSNEGYCTKSKSLLPKDIKYTDNTYDMLMESKYGNTHEVPLIEDPTFFLVDGSAALGKLLIKKVTTGIASGIVRGLGAEDGFLKLDLQLFAKKDLKMVNDAAKSVGVDRDAFGEYIHELKQAFGMRANQNFTYQELIEYAKELKNAMGK</sequence>
<proteinExistence type="predicted"/>
<dbReference type="AlphaFoldDB" id="A0A5J5GE29"/>